<feature type="compositionally biased region" description="Low complexity" evidence="3">
    <location>
        <begin position="1591"/>
        <end position="1600"/>
    </location>
</feature>
<keyword evidence="7" id="KW-1185">Reference proteome</keyword>
<feature type="compositionally biased region" description="Basic and acidic residues" evidence="3">
    <location>
        <begin position="1619"/>
        <end position="1630"/>
    </location>
</feature>
<keyword evidence="4" id="KW-1133">Transmembrane helix</keyword>
<feature type="compositionally biased region" description="Polar residues" evidence="3">
    <location>
        <begin position="2213"/>
        <end position="2224"/>
    </location>
</feature>
<proteinExistence type="predicted"/>
<evidence type="ECO:0000256" key="2">
    <source>
        <dbReference type="ARBA" id="ARBA00022606"/>
    </source>
</evidence>
<dbReference type="InterPro" id="IPR035965">
    <property type="entry name" value="PAS-like_dom_sf"/>
</dbReference>
<feature type="compositionally biased region" description="Low complexity" evidence="3">
    <location>
        <begin position="2606"/>
        <end position="2617"/>
    </location>
</feature>
<dbReference type="PANTHER" id="PTHR31600">
    <property type="entry name" value="TINY MACROCYSTS PROTEIN B-RELATED"/>
    <property type="match status" value="1"/>
</dbReference>
<feature type="transmembrane region" description="Helical" evidence="4">
    <location>
        <begin position="2530"/>
        <end position="2556"/>
    </location>
</feature>
<keyword evidence="1" id="KW-0600">Photoreceptor protein</keyword>
<feature type="compositionally biased region" description="Low complexity" evidence="3">
    <location>
        <begin position="1813"/>
        <end position="1831"/>
    </location>
</feature>
<dbReference type="Gene3D" id="3.30.450.20">
    <property type="entry name" value="PAS domain"/>
    <property type="match status" value="1"/>
</dbReference>
<feature type="transmembrane region" description="Helical" evidence="4">
    <location>
        <begin position="301"/>
        <end position="322"/>
    </location>
</feature>
<organism evidence="6 7">
    <name type="scientific">Astrephomene gubernaculifera</name>
    <dbReference type="NCBI Taxonomy" id="47775"/>
    <lineage>
        <taxon>Eukaryota</taxon>
        <taxon>Viridiplantae</taxon>
        <taxon>Chlorophyta</taxon>
        <taxon>core chlorophytes</taxon>
        <taxon>Chlorophyceae</taxon>
        <taxon>CS clade</taxon>
        <taxon>Chlamydomonadales</taxon>
        <taxon>Astrephomenaceae</taxon>
        <taxon>Astrephomene</taxon>
    </lineage>
</organism>
<keyword evidence="2" id="KW-0716">Sensory transduction</keyword>
<evidence type="ECO:0000313" key="6">
    <source>
        <dbReference type="EMBL" id="GFR44799.1"/>
    </source>
</evidence>
<protein>
    <recommendedName>
        <fullName evidence="5">PAS domain-containing protein</fullName>
    </recommendedName>
</protein>
<feature type="region of interest" description="Disordered" evidence="3">
    <location>
        <begin position="1665"/>
        <end position="1722"/>
    </location>
</feature>
<comment type="caution">
    <text evidence="6">The sequence shown here is derived from an EMBL/GenBank/DDBJ whole genome shotgun (WGS) entry which is preliminary data.</text>
</comment>
<evidence type="ECO:0000256" key="1">
    <source>
        <dbReference type="ARBA" id="ARBA00022543"/>
    </source>
</evidence>
<feature type="region of interest" description="Disordered" evidence="3">
    <location>
        <begin position="2286"/>
        <end position="2306"/>
    </location>
</feature>
<feature type="transmembrane region" description="Helical" evidence="4">
    <location>
        <begin position="2062"/>
        <end position="2086"/>
    </location>
</feature>
<feature type="transmembrane region" description="Helical" evidence="4">
    <location>
        <begin position="1865"/>
        <end position="1887"/>
    </location>
</feature>
<feature type="transmembrane region" description="Helical" evidence="4">
    <location>
        <begin position="342"/>
        <end position="361"/>
    </location>
</feature>
<keyword evidence="4" id="KW-0812">Transmembrane</keyword>
<feature type="domain" description="PAS" evidence="5">
    <location>
        <begin position="623"/>
        <end position="685"/>
    </location>
</feature>
<dbReference type="Pfam" id="PF13426">
    <property type="entry name" value="PAS_9"/>
    <property type="match status" value="2"/>
</dbReference>
<feature type="region of interest" description="Disordered" evidence="3">
    <location>
        <begin position="1453"/>
        <end position="1517"/>
    </location>
</feature>
<name>A0AAD3DPC9_9CHLO</name>
<keyword evidence="1" id="KW-0157">Chromophore</keyword>
<sequence>MYAPSSAGGSVFSKRFRLGSKNADAAAGGRGGEDLDPHQASIEHAIFGVLFTLSKENSETRIVIRWVLLKILLDGWQLFTTVIKPSQGWDMREDGKAWKVVSVLSFNWLADLGYSAYVALLYGMVALLALNIALCVWVAWCFKEQKFPVVWPIKVLRLFSSVFFQAFDVASLNLLQVGISCRLTGPTKPHLHLDLFPAYSCATMPQVVHAVVSGASLLVFILLALLTNMAEVEVNPKSRRPMALGHSGAEVSAFAIKVLMTLTDVVFGWRRVAACCYLALSVAIAYQYLRWRPHLVGWVNHLKTGVSIAIVWCSLMLVILVFQPNVPEHRLAAWQRGMTVGMLAGIAPALGGGALLSWLFLRRTFAAADRIIQQSAATSTPLQDLCIDLCADPRDVETVARCCRVWVDQHHLDKEAIAKAQAYIKAGLELFPGNAFVALVQANFMIDVLGVAQSGSRHVEAAVKLSPGIVTRFMIFVRMQQAQQKAVGSHVNGAAGSSMDLLGYVEYQRRQRMVVRLHREALQAMCTFWKALETHTVSFTSLSKALANIEASVSQAQAAYHLVLETYGNSPRLVHLYGRFLETVKNDPWGAGEYYAEAERLEQAKNEDSNGPLLPDGTPLSRMDELTTAVLVVSATGEIQMANKQAHHMFGYKKGDLDGKSMAALLAPQSSRRLTSCLAAMVERSMEGQLGRRASATAGAPGGTTASDAAAALNDASTAAVLGMHRERMAFPMRVSLTKASGAGEDSTFIALLEPVSTSNDTSFFWVAPNGIVAACDPQFIANFGYQATDVSGAHLESFLSCGSASTSTLPGGGAAGGGAAGKGGSAVLHSMLSGVSVDAWDSEPVGGDLLGGGGAGRGAGNAHVLDRLLALTAVDSVSKGGPQGAMCLVSHRYSTPVPCMASIRHLDLGDAPLFEIKIRRASPDPFLMLVTDRKGAIKFSTPQLAAVLTARDHTVAGGLFAEGGMCLTSHGDHHKAGSHHLGANHHAAAAGGHHAMGSAQGLITGYTLQDFLPSPWKEMHGKLLKDLSTTTTAGRAQWSCRQQAGSGPSLQLHNTHGQSLYMHVNVSSSDSLGELQHIVRFVRSSLEGALSERRLRLSVNSEGRITAVSQEVRHMFGFDSKQMVGRLLWEVVDGLDHQMLLRLPSTARQHSAHRDNATFFASLLERVLHLPAGRSWRVAVAPPLHATSRTGGVIDHANAELAAAQRASRTRAAVMQIHMPTLAAEDSDSEDAAAAGGVGATAVIGGAGVDSVPGMGPAGVSAAAAAAETVTLAAPPPAMFVDLWPTNSVSGVLELDPFGRITSVLEEHLRPAGLLFGVATASLLGEQLTHMLTLPAGRVDISDLLSASGRNKKSSMKQNQKEPTIKVGPLHVLQGMHSDGQPLEVEVQVVGKPGGGQPLTALLRLHAKPLTPAPIATPPDMALVLPPPGAVRSLAPSMMPSMVASEAAATATFTATATERDRDRERPRTSSTDRAMAMVEEELSRKSAVMSPAPGTPLATAQRQALAAHGPGSQGSTLTNAVAAAAAAAAVAAAAGVGPGRSGSGVEPPMPPGVVSGSPRGSATVVPSTSLAKREGSVTSPPPPQPPAAPTAMTASSPSHWKATAVIRVGDSDDDASDKDSGEAEERGGGGEGGGMQQMPSSAPKSMQRVSDWVESKGALFQNSVSVNPGGGGGGGLGGALRSEGALGSKSDNEDEEDRGSEDDLVVVPRGPSKAVLSSNMASGIKSGGMGGGMGGGGYPGLAANNNWTTRERASLRPEPTAGNTGGGYMPAQEEPRAQQQQLLEANLPRGGGGGGGGGGGEAGGGADFDDAASNGGQSAISGQSGASSSWGNEYKRGKRFRNLVKLMDSSQAAQVLQRFKRGALLTMIVLAVAHTICFGLIVSSIKEQQQSMASLVEAGRCQRMLHQVLVATRALDLIYKGRAPSNLYSMNDTETFAENIMTFAAGVKECNNQVAASNLKQQIIQDIYYYTQMTVWTANSNGTDVYTNTTLWDMATKVYMASKDVYQNYEGWAEAGVNISSTSSGQFLLKSGPDLFNGFRNVLDALLQIAVHNTHTVNNLQLACLAAEGCGVSVMAAALLAFLLRKMAVQRFTLYGTFLSIPVGLTRALAQQLTNTPLLEEEEDDDDEDGMDEGAEGDRGHGHGMHGGGDTGGGGDASLKQRRHATLEPSSSEPRGGGGGGMLLSQSQLPFVGSPGPHGGGRPPHPHMSHNESTNMSQSNFTLGSGLGGVGGGLRSPPVAAGGLRPLRWWSGVWSRMMSCMPCVRRRTHVLPWGGAEMLSPSVGRSTSMGGGGGHSSSHPSHHKRVLKADSNDNLKLLLPFVMWSCLVVIFYAVAVVELQGVSPLVAVASVSNFNTARTYRACFFAQELAAEEDVSKLAARRATLLKVGTMLKDAFYTLQLGKEAWRALGNATEQFPLVTKGLSYETTAMQRLFYSNTGCLRQVPNLPCPGPSYRFYEVTHAGLDSIMQNYLSHVMGMAHEVYDTRLGLANPRLDFIYNVGTKDLTDANVQVGQLHFEHIRALFSQILLLHIILFVLLWFFLVGFLGLLLNPLITRFMREKRRIAELMSQLPLELDVEKLVKAALGASNGEAGGAAGAAGGAAGASAPNGSVSPGPDGSMHPGLPPGAEHQSHADAARAWKMVLRSASATVAQSKERRTSALGLAAAPSMMQGERRASMMGLPATGSVVAR</sequence>
<feature type="region of interest" description="Disordered" evidence="3">
    <location>
        <begin position="1537"/>
        <end position="1652"/>
    </location>
</feature>
<dbReference type="GO" id="GO:0009881">
    <property type="term" value="F:photoreceptor activity"/>
    <property type="evidence" value="ECO:0007669"/>
    <property type="project" value="UniProtKB-KW"/>
</dbReference>
<feature type="compositionally biased region" description="Gly residues" evidence="3">
    <location>
        <begin position="1791"/>
        <end position="1808"/>
    </location>
</feature>
<feature type="compositionally biased region" description="Polar residues" evidence="3">
    <location>
        <begin position="1639"/>
        <end position="1650"/>
    </location>
</feature>
<feature type="domain" description="PAS" evidence="5">
    <location>
        <begin position="1098"/>
        <end position="1152"/>
    </location>
</feature>
<keyword evidence="4" id="KW-0472">Membrane</keyword>
<feature type="compositionally biased region" description="Basic and acidic residues" evidence="3">
    <location>
        <begin position="1459"/>
        <end position="1469"/>
    </location>
</feature>
<dbReference type="Pfam" id="PF25474">
    <property type="entry name" value="TPR_TmcB"/>
    <property type="match status" value="1"/>
</dbReference>
<feature type="region of interest" description="Disordered" evidence="3">
    <location>
        <begin position="2116"/>
        <end position="2231"/>
    </location>
</feature>
<feature type="compositionally biased region" description="Low complexity" evidence="3">
    <location>
        <begin position="1681"/>
        <end position="1690"/>
    </location>
</feature>
<feature type="compositionally biased region" description="Pro residues" evidence="3">
    <location>
        <begin position="1581"/>
        <end position="1590"/>
    </location>
</feature>
<dbReference type="InterPro" id="IPR052994">
    <property type="entry name" value="Tiny_macrocysts_regulators"/>
</dbReference>
<dbReference type="PROSITE" id="PS50112">
    <property type="entry name" value="PAS"/>
    <property type="match status" value="2"/>
</dbReference>
<dbReference type="Proteomes" id="UP001054857">
    <property type="component" value="Unassembled WGS sequence"/>
</dbReference>
<accession>A0AAD3DPC9</accession>
<feature type="region of interest" description="Disordered" evidence="3">
    <location>
        <begin position="2599"/>
        <end position="2634"/>
    </location>
</feature>
<feature type="compositionally biased region" description="Gly residues" evidence="3">
    <location>
        <begin position="2147"/>
        <end position="2158"/>
    </location>
</feature>
<feature type="transmembrane region" description="Helical" evidence="4">
    <location>
        <begin position="268"/>
        <end position="289"/>
    </location>
</feature>
<evidence type="ECO:0000256" key="3">
    <source>
        <dbReference type="SAM" id="MobiDB-lite"/>
    </source>
</evidence>
<evidence type="ECO:0000313" key="7">
    <source>
        <dbReference type="Proteomes" id="UP001054857"/>
    </source>
</evidence>
<feature type="compositionally biased region" description="Low complexity" evidence="3">
    <location>
        <begin position="1554"/>
        <end position="1563"/>
    </location>
</feature>
<dbReference type="CDD" id="cd00130">
    <property type="entry name" value="PAS"/>
    <property type="match status" value="2"/>
</dbReference>
<feature type="compositionally biased region" description="Acidic residues" evidence="3">
    <location>
        <begin position="2121"/>
        <end position="2137"/>
    </location>
</feature>
<dbReference type="SUPFAM" id="SSF55785">
    <property type="entry name" value="PYP-like sensor domain (PAS domain)"/>
    <property type="match status" value="2"/>
</dbReference>
<keyword evidence="1" id="KW-0675">Receptor</keyword>
<feature type="region of interest" description="Disordered" evidence="3">
    <location>
        <begin position="1757"/>
        <end position="1835"/>
    </location>
</feature>
<dbReference type="PANTHER" id="PTHR31600:SF2">
    <property type="entry name" value="GAMETE ENRICHED GENE 10 PROTEIN-RELATED"/>
    <property type="match status" value="1"/>
</dbReference>
<dbReference type="SMART" id="SM00091">
    <property type="entry name" value="PAS"/>
    <property type="match status" value="2"/>
</dbReference>
<dbReference type="EMBL" id="BMAR01000008">
    <property type="protein sequence ID" value="GFR44799.1"/>
    <property type="molecule type" value="Genomic_DNA"/>
</dbReference>
<dbReference type="InterPro" id="IPR000014">
    <property type="entry name" value="PAS"/>
</dbReference>
<evidence type="ECO:0000259" key="5">
    <source>
        <dbReference type="PROSITE" id="PS50112"/>
    </source>
</evidence>
<feature type="transmembrane region" description="Helical" evidence="4">
    <location>
        <begin position="114"/>
        <end position="142"/>
    </location>
</feature>
<feature type="compositionally biased region" description="Gly residues" evidence="3">
    <location>
        <begin position="1670"/>
        <end position="1680"/>
    </location>
</feature>
<reference evidence="6 7" key="1">
    <citation type="journal article" date="2021" name="Sci. Rep.">
        <title>Genome sequencing of the multicellular alga Astrephomene provides insights into convergent evolution of germ-soma differentiation.</title>
        <authorList>
            <person name="Yamashita S."/>
            <person name="Yamamoto K."/>
            <person name="Matsuzaki R."/>
            <person name="Suzuki S."/>
            <person name="Yamaguchi H."/>
            <person name="Hirooka S."/>
            <person name="Minakuchi Y."/>
            <person name="Miyagishima S."/>
            <person name="Kawachi M."/>
            <person name="Toyoda A."/>
            <person name="Nozaki H."/>
        </authorList>
    </citation>
    <scope>NUCLEOTIDE SEQUENCE [LARGE SCALE GENOMIC DNA]</scope>
    <source>
        <strain evidence="6 7">NIES-4017</strain>
    </source>
</reference>
<evidence type="ECO:0000256" key="4">
    <source>
        <dbReference type="SAM" id="Phobius"/>
    </source>
</evidence>
<dbReference type="InterPro" id="IPR057352">
    <property type="entry name" value="TPR_TmcB/C"/>
</dbReference>
<gene>
    <name evidence="6" type="ORF">Agub_g6134</name>
</gene>
<feature type="transmembrane region" description="Helical" evidence="4">
    <location>
        <begin position="207"/>
        <end position="230"/>
    </location>
</feature>
<feature type="compositionally biased region" description="Acidic residues" evidence="3">
    <location>
        <begin position="1694"/>
        <end position="1706"/>
    </location>
</feature>